<dbReference type="InterPro" id="IPR024078">
    <property type="entry name" value="LmbE-like_dom_sf"/>
</dbReference>
<sequence>MSYDKLMIVAHPDDETIFGGAQLILEKGWLIICVTNGDNKVRCREFKKVMKKIHAEFEIWNYKDEWDGDFDQHRLKPDLAELLARCSGSIEKVVTHNLAGEYGHTQHIILSKLVQQLVDKNLYVFDTTKKKLDEELLAKKQKLLAYYKSQDIEWLEKYIQFEGIKQVR</sequence>
<gene>
    <name evidence="1" type="ORF">NV381_17570</name>
</gene>
<accession>A0ABT1YKS8</accession>
<comment type="caution">
    <text evidence="1">The sequence shown here is derived from an EMBL/GenBank/DDBJ whole genome shotgun (WGS) entry which is preliminary data.</text>
</comment>
<reference evidence="1 2" key="1">
    <citation type="submission" date="2022-08" db="EMBL/GenBank/DDBJ databases">
        <title>Paenibacillus endoradicis sp. nov., Paenibacillus radicibacter sp. nov and Paenibacillus pararadicis sp. nov., three cold-adapted plant growth-promoting bacteria isolated from root of Larix gmelinii in Great Khingan.</title>
        <authorList>
            <person name="Xue H."/>
        </authorList>
    </citation>
    <scope>NUCLEOTIDE SEQUENCE [LARGE SCALE GENOMIC DNA]</scope>
    <source>
        <strain evidence="1 2">N5-1-1-5</strain>
    </source>
</reference>
<dbReference type="PANTHER" id="PTHR12993:SF11">
    <property type="entry name" value="N-ACETYLGLUCOSAMINYL-PHOSPHATIDYLINOSITOL DE-N-ACETYLASE"/>
    <property type="match status" value="1"/>
</dbReference>
<evidence type="ECO:0000313" key="1">
    <source>
        <dbReference type="EMBL" id="MCR8633014.1"/>
    </source>
</evidence>
<dbReference type="SUPFAM" id="SSF102588">
    <property type="entry name" value="LmbE-like"/>
    <property type="match status" value="1"/>
</dbReference>
<dbReference type="InterPro" id="IPR003737">
    <property type="entry name" value="GlcNAc_PI_deacetylase-related"/>
</dbReference>
<dbReference type="RefSeq" id="WP_258214592.1">
    <property type="nucleotide sequence ID" value="NZ_JANQBD010000012.1"/>
</dbReference>
<evidence type="ECO:0000313" key="2">
    <source>
        <dbReference type="Proteomes" id="UP001300012"/>
    </source>
</evidence>
<dbReference type="Proteomes" id="UP001300012">
    <property type="component" value="Unassembled WGS sequence"/>
</dbReference>
<dbReference type="PANTHER" id="PTHR12993">
    <property type="entry name" value="N-ACETYLGLUCOSAMINYL-PHOSPHATIDYLINOSITOL DE-N-ACETYLASE-RELATED"/>
    <property type="match status" value="1"/>
</dbReference>
<proteinExistence type="predicted"/>
<name>A0ABT1YKS8_9BACL</name>
<keyword evidence="2" id="KW-1185">Reference proteome</keyword>
<dbReference type="Gene3D" id="3.40.50.10320">
    <property type="entry name" value="LmbE-like"/>
    <property type="match status" value="1"/>
</dbReference>
<dbReference type="Pfam" id="PF02585">
    <property type="entry name" value="PIG-L"/>
    <property type="match status" value="1"/>
</dbReference>
<organism evidence="1 2">
    <name type="scientific">Paenibacillus radicis</name>
    <name type="common">ex Xue et al. 2023</name>
    <dbReference type="NCBI Taxonomy" id="2972489"/>
    <lineage>
        <taxon>Bacteria</taxon>
        <taxon>Bacillati</taxon>
        <taxon>Bacillota</taxon>
        <taxon>Bacilli</taxon>
        <taxon>Bacillales</taxon>
        <taxon>Paenibacillaceae</taxon>
        <taxon>Paenibacillus</taxon>
    </lineage>
</organism>
<dbReference type="EMBL" id="JANQBD010000012">
    <property type="protein sequence ID" value="MCR8633014.1"/>
    <property type="molecule type" value="Genomic_DNA"/>
</dbReference>
<protein>
    <submittedName>
        <fullName evidence="1">PIG-L family deacetylase</fullName>
    </submittedName>
</protein>